<protein>
    <recommendedName>
        <fullName evidence="4">PQ-loop repeat-containing protein</fullName>
    </recommendedName>
</protein>
<dbReference type="RefSeq" id="WP_140590345.1">
    <property type="nucleotide sequence ID" value="NZ_VFWZ01000002.1"/>
</dbReference>
<comment type="caution">
    <text evidence="2">The sequence shown here is derived from an EMBL/GenBank/DDBJ whole genome shotgun (WGS) entry which is preliminary data.</text>
</comment>
<evidence type="ECO:0000313" key="3">
    <source>
        <dbReference type="Proteomes" id="UP000315540"/>
    </source>
</evidence>
<dbReference type="Proteomes" id="UP000315540">
    <property type="component" value="Unassembled WGS sequence"/>
</dbReference>
<gene>
    <name evidence="2" type="ORF">FHK87_04325</name>
</gene>
<feature type="transmembrane region" description="Helical" evidence="1">
    <location>
        <begin position="36"/>
        <end position="54"/>
    </location>
</feature>
<evidence type="ECO:0008006" key="4">
    <source>
        <dbReference type="Google" id="ProtNLM"/>
    </source>
</evidence>
<sequence length="93" mass="10830">MIDFIIGVTLMNAMPHLVLGIWKGRMFSVFGFGNKQNIAYGFLCLVISIVLYVYQYGLDEIFTNKLYFGSLCILLIYFVTGHLWYKLFNKIEK</sequence>
<keyword evidence="1" id="KW-0812">Transmembrane</keyword>
<reference evidence="2 3" key="1">
    <citation type="submission" date="2019-06" db="EMBL/GenBank/DDBJ databases">
        <authorList>
            <person name="Meng X."/>
        </authorList>
    </citation>
    <scope>NUCLEOTIDE SEQUENCE [LARGE SCALE GENOMIC DNA]</scope>
    <source>
        <strain evidence="2 3">M625</strain>
    </source>
</reference>
<dbReference type="OrthoDB" id="1139303at2"/>
<keyword evidence="3" id="KW-1185">Reference proteome</keyword>
<dbReference type="EMBL" id="VFWZ01000002">
    <property type="protein sequence ID" value="TPN86836.1"/>
    <property type="molecule type" value="Genomic_DNA"/>
</dbReference>
<accession>A0A504J7K2</accession>
<evidence type="ECO:0000256" key="1">
    <source>
        <dbReference type="SAM" id="Phobius"/>
    </source>
</evidence>
<feature type="transmembrane region" description="Helical" evidence="1">
    <location>
        <begin position="66"/>
        <end position="85"/>
    </location>
</feature>
<organism evidence="2 3">
    <name type="scientific">Aquimarina algicola</name>
    <dbReference type="NCBI Taxonomy" id="2589995"/>
    <lineage>
        <taxon>Bacteria</taxon>
        <taxon>Pseudomonadati</taxon>
        <taxon>Bacteroidota</taxon>
        <taxon>Flavobacteriia</taxon>
        <taxon>Flavobacteriales</taxon>
        <taxon>Flavobacteriaceae</taxon>
        <taxon>Aquimarina</taxon>
    </lineage>
</organism>
<keyword evidence="1" id="KW-1133">Transmembrane helix</keyword>
<evidence type="ECO:0000313" key="2">
    <source>
        <dbReference type="EMBL" id="TPN86836.1"/>
    </source>
</evidence>
<dbReference type="AlphaFoldDB" id="A0A504J7K2"/>
<name>A0A504J7K2_9FLAO</name>
<keyword evidence="1" id="KW-0472">Membrane</keyword>
<proteinExistence type="predicted"/>